<feature type="region of interest" description="Disordered" evidence="1">
    <location>
        <begin position="215"/>
        <end position="274"/>
    </location>
</feature>
<protein>
    <submittedName>
        <fullName evidence="2">Uncharacterized protein</fullName>
    </submittedName>
</protein>
<organism evidence="2 3">
    <name type="scientific">Schizothecium vesticola</name>
    <dbReference type="NCBI Taxonomy" id="314040"/>
    <lineage>
        <taxon>Eukaryota</taxon>
        <taxon>Fungi</taxon>
        <taxon>Dikarya</taxon>
        <taxon>Ascomycota</taxon>
        <taxon>Pezizomycotina</taxon>
        <taxon>Sordariomycetes</taxon>
        <taxon>Sordariomycetidae</taxon>
        <taxon>Sordariales</taxon>
        <taxon>Schizotheciaceae</taxon>
        <taxon>Schizothecium</taxon>
    </lineage>
</organism>
<feature type="compositionally biased region" description="Low complexity" evidence="1">
    <location>
        <begin position="215"/>
        <end position="229"/>
    </location>
</feature>
<evidence type="ECO:0000313" key="3">
    <source>
        <dbReference type="Proteomes" id="UP001172155"/>
    </source>
</evidence>
<gene>
    <name evidence="2" type="ORF">B0T18DRAFT_100521</name>
</gene>
<dbReference type="EMBL" id="JAUKUD010000003">
    <property type="protein sequence ID" value="KAK0749231.1"/>
    <property type="molecule type" value="Genomic_DNA"/>
</dbReference>
<feature type="compositionally biased region" description="Low complexity" evidence="1">
    <location>
        <begin position="18"/>
        <end position="28"/>
    </location>
</feature>
<feature type="region of interest" description="Disordered" evidence="1">
    <location>
        <begin position="87"/>
        <end position="182"/>
    </location>
</feature>
<feature type="compositionally biased region" description="Polar residues" evidence="1">
    <location>
        <begin position="154"/>
        <end position="172"/>
    </location>
</feature>
<keyword evidence="3" id="KW-1185">Reference proteome</keyword>
<dbReference type="Proteomes" id="UP001172155">
    <property type="component" value="Unassembled WGS sequence"/>
</dbReference>
<feature type="compositionally biased region" description="Polar residues" evidence="1">
    <location>
        <begin position="1"/>
        <end position="12"/>
    </location>
</feature>
<proteinExistence type="predicted"/>
<dbReference type="AlphaFoldDB" id="A0AA40F1C3"/>
<reference evidence="2" key="1">
    <citation type="submission" date="2023-06" db="EMBL/GenBank/DDBJ databases">
        <title>Genome-scale phylogeny and comparative genomics of the fungal order Sordariales.</title>
        <authorList>
            <consortium name="Lawrence Berkeley National Laboratory"/>
            <person name="Hensen N."/>
            <person name="Bonometti L."/>
            <person name="Westerberg I."/>
            <person name="Brannstrom I.O."/>
            <person name="Guillou S."/>
            <person name="Cros-Aarteil S."/>
            <person name="Calhoun S."/>
            <person name="Haridas S."/>
            <person name="Kuo A."/>
            <person name="Mondo S."/>
            <person name="Pangilinan J."/>
            <person name="Riley R."/>
            <person name="LaButti K."/>
            <person name="Andreopoulos B."/>
            <person name="Lipzen A."/>
            <person name="Chen C."/>
            <person name="Yanf M."/>
            <person name="Daum C."/>
            <person name="Ng V."/>
            <person name="Clum A."/>
            <person name="Steindorff A."/>
            <person name="Ohm R."/>
            <person name="Martin F."/>
            <person name="Silar P."/>
            <person name="Natvig D."/>
            <person name="Lalanne C."/>
            <person name="Gautier V."/>
            <person name="Ament-velasquez S.L."/>
            <person name="Kruys A."/>
            <person name="Hutchinson M.I."/>
            <person name="Powell A.J."/>
            <person name="Barry K."/>
            <person name="Miller A.N."/>
            <person name="Grigoriev I.V."/>
            <person name="Debuchy R."/>
            <person name="Gladieux P."/>
            <person name="Thoren M.H."/>
            <person name="Johannesson H."/>
        </authorList>
    </citation>
    <scope>NUCLEOTIDE SEQUENCE</scope>
    <source>
        <strain evidence="2">SMH3187-1</strain>
    </source>
</reference>
<sequence length="274" mass="29404">MEDKGYQTSSNLYPAVTEPSSQEESPSENANPVDGFQAEPIPEINDDDLYISSELHYALSSAYPRQIDLSSSTESLSIKHELIASYEPVPAPNNPFSLDNTVGRAPSSVGDSSNDERLNTPGTDDEPMAASPVERCAENALLHSPNRRDEPESDNSCVVSLRVNTGSSGSSTDNEDEQLGLGPGGLAANLNVHETEAAAADLMRLRLGSSIMSAASAPRSSASDDSPVPDVHRGNYNTSRMGVPRSAKRPTPRSLAAESYPYPQRGTRWRDARK</sequence>
<evidence type="ECO:0000313" key="2">
    <source>
        <dbReference type="EMBL" id="KAK0749231.1"/>
    </source>
</evidence>
<accession>A0AA40F1C3</accession>
<feature type="region of interest" description="Disordered" evidence="1">
    <location>
        <begin position="1"/>
        <end position="47"/>
    </location>
</feature>
<name>A0AA40F1C3_9PEZI</name>
<comment type="caution">
    <text evidence="2">The sequence shown here is derived from an EMBL/GenBank/DDBJ whole genome shotgun (WGS) entry which is preliminary data.</text>
</comment>
<evidence type="ECO:0000256" key="1">
    <source>
        <dbReference type="SAM" id="MobiDB-lite"/>
    </source>
</evidence>